<keyword evidence="4 9" id="KW-0418">Kinase</keyword>
<dbReference type="Pfam" id="PF17042">
    <property type="entry name" value="NBD_C"/>
    <property type="match status" value="1"/>
</dbReference>
<accession>A0A926RZB5</accession>
<dbReference type="RefSeq" id="WP_191161032.1">
    <property type="nucleotide sequence ID" value="NZ_JACXAI010000034.1"/>
</dbReference>
<evidence type="ECO:0000256" key="2">
    <source>
        <dbReference type="ARBA" id="ARBA00022679"/>
    </source>
</evidence>
<comment type="caution">
    <text evidence="9">The sequence shown here is derived from an EMBL/GenBank/DDBJ whole genome shotgun (WGS) entry which is preliminary data.</text>
</comment>
<evidence type="ECO:0000256" key="5">
    <source>
        <dbReference type="ARBA" id="ARBA00022840"/>
    </source>
</evidence>
<feature type="domain" description="Four-carbon acid sugar kinase N-terminal" evidence="7">
    <location>
        <begin position="4"/>
        <end position="226"/>
    </location>
</feature>
<keyword evidence="3" id="KW-0547">Nucleotide-binding</keyword>
<keyword evidence="10" id="KW-1185">Reference proteome</keyword>
<dbReference type="Gene3D" id="3.40.50.10840">
    <property type="entry name" value="Putative sugar-binding, N-terminal domain"/>
    <property type="match status" value="1"/>
</dbReference>
<evidence type="ECO:0000256" key="6">
    <source>
        <dbReference type="ARBA" id="ARBA00023277"/>
    </source>
</evidence>
<keyword evidence="6" id="KW-0119">Carbohydrate metabolism</keyword>
<evidence type="ECO:0000256" key="3">
    <source>
        <dbReference type="ARBA" id="ARBA00022741"/>
    </source>
</evidence>
<sequence>MRFAVIADDLTGASDCSGQLIQFGLHVSVMIKPSSGLIQERDVLVFNSDSRSLSGSGAYQKVRDICDKIKGLPIDILYKKIDSTMRGNIGQELNAIKDVFQPDFVFIAPAYPQMGRQVIDGIHYLNHTQIHETEFSTDPKTPVTESYIPKLIQCQSNQKTGLLSYRDLRKGITHVSDRLVGFKKENISYIVVDSIEDSDLELFTQMVSQMKYSVIWTGSACLMNYLPKAYGLESVNPEWSISKSNTPVFLVIGSVSKVGRKQLSHLLLSKEAIGVELQSSAVIQDEMTKQKEIERLKKEIKEAFLANRNVAFFSCGNVKETHEAGEKYGLNQVEISNEISRILGQTAAQVIKECKVHHLFLTGGDTAYQVMDQLGVNEFQVINEIEPGIPIGKLSNYEDMYAVTKAGNFGTVEVLSKAVHLLQGRINT</sequence>
<evidence type="ECO:0000256" key="4">
    <source>
        <dbReference type="ARBA" id="ARBA00022777"/>
    </source>
</evidence>
<reference evidence="9" key="1">
    <citation type="submission" date="2020-09" db="EMBL/GenBank/DDBJ databases">
        <title>A novel bacterium of genus Bacillus, isolated from South China Sea.</title>
        <authorList>
            <person name="Huang H."/>
            <person name="Mo K."/>
            <person name="Hu Y."/>
        </authorList>
    </citation>
    <scope>NUCLEOTIDE SEQUENCE</scope>
    <source>
        <strain evidence="9">IB182487</strain>
    </source>
</reference>
<comment type="similarity">
    <text evidence="1">Belongs to the four-carbon acid sugar kinase family.</text>
</comment>
<dbReference type="GO" id="GO:0005524">
    <property type="term" value="F:ATP binding"/>
    <property type="evidence" value="ECO:0007669"/>
    <property type="project" value="UniProtKB-KW"/>
</dbReference>
<evidence type="ECO:0000313" key="10">
    <source>
        <dbReference type="Proteomes" id="UP000626844"/>
    </source>
</evidence>
<evidence type="ECO:0000313" key="9">
    <source>
        <dbReference type="EMBL" id="MBD1382640.1"/>
    </source>
</evidence>
<dbReference type="InterPro" id="IPR037051">
    <property type="entry name" value="4-carb_acid_sugar_kinase_N_sf"/>
</dbReference>
<keyword evidence="2" id="KW-0808">Transferase</keyword>
<feature type="domain" description="Four-carbon acid sugar kinase nucleotide binding" evidence="8">
    <location>
        <begin position="250"/>
        <end position="415"/>
    </location>
</feature>
<dbReference type="InterPro" id="IPR010737">
    <property type="entry name" value="4-carb_acid_sugar_kinase_N"/>
</dbReference>
<keyword evidence="5" id="KW-0067">ATP-binding</keyword>
<evidence type="ECO:0000259" key="7">
    <source>
        <dbReference type="Pfam" id="PF07005"/>
    </source>
</evidence>
<dbReference type="Pfam" id="PF07005">
    <property type="entry name" value="SBD_N"/>
    <property type="match status" value="1"/>
</dbReference>
<dbReference type="InterPro" id="IPR031475">
    <property type="entry name" value="NBD_C"/>
</dbReference>
<dbReference type="InterPro" id="IPR042213">
    <property type="entry name" value="NBD_C_sf"/>
</dbReference>
<dbReference type="GO" id="GO:0016301">
    <property type="term" value="F:kinase activity"/>
    <property type="evidence" value="ECO:0007669"/>
    <property type="project" value="UniProtKB-KW"/>
</dbReference>
<dbReference type="Proteomes" id="UP000626844">
    <property type="component" value="Unassembled WGS sequence"/>
</dbReference>
<dbReference type="EMBL" id="JACXAI010000034">
    <property type="protein sequence ID" value="MBD1382640.1"/>
    <property type="molecule type" value="Genomic_DNA"/>
</dbReference>
<gene>
    <name evidence="9" type="ORF">IC621_20765</name>
</gene>
<evidence type="ECO:0000259" key="8">
    <source>
        <dbReference type="Pfam" id="PF17042"/>
    </source>
</evidence>
<proteinExistence type="inferred from homology"/>
<protein>
    <submittedName>
        <fullName evidence="9">Four-carbon acid sugar kinase family protein</fullName>
    </submittedName>
</protein>
<dbReference type="Gene3D" id="3.40.980.20">
    <property type="entry name" value="Four-carbon acid sugar kinase, nucleotide binding domain"/>
    <property type="match status" value="1"/>
</dbReference>
<organism evidence="9 10">
    <name type="scientific">Metabacillus arenae</name>
    <dbReference type="NCBI Taxonomy" id="2771434"/>
    <lineage>
        <taxon>Bacteria</taxon>
        <taxon>Bacillati</taxon>
        <taxon>Bacillota</taxon>
        <taxon>Bacilli</taxon>
        <taxon>Bacillales</taxon>
        <taxon>Bacillaceae</taxon>
        <taxon>Metabacillus</taxon>
    </lineage>
</organism>
<evidence type="ECO:0000256" key="1">
    <source>
        <dbReference type="ARBA" id="ARBA00005715"/>
    </source>
</evidence>
<dbReference type="SUPFAM" id="SSF142764">
    <property type="entry name" value="YgbK-like"/>
    <property type="match status" value="1"/>
</dbReference>
<dbReference type="AlphaFoldDB" id="A0A926RZB5"/>
<name>A0A926RZB5_9BACI</name>